<keyword evidence="2" id="KW-1185">Reference proteome</keyword>
<reference evidence="1 2" key="1">
    <citation type="submission" date="2020-03" db="EMBL/GenBank/DDBJ databases">
        <title>Genome sequence of Toxoplasma gondii RH-88 strain.</title>
        <authorList>
            <person name="Lorenzi H.A."/>
            <person name="Venepally P."/>
            <person name="Rozenberg A."/>
            <person name="Sibley D."/>
        </authorList>
    </citation>
    <scope>NUCLEOTIDE SEQUENCE [LARGE SCALE GENOMIC DNA]</scope>
    <source>
        <strain evidence="1 2">RH-88</strain>
    </source>
</reference>
<protein>
    <submittedName>
        <fullName evidence="1">Uncharacterized protein</fullName>
    </submittedName>
</protein>
<organism evidence="1 2">
    <name type="scientific">Toxoplasma gondii</name>
    <dbReference type="NCBI Taxonomy" id="5811"/>
    <lineage>
        <taxon>Eukaryota</taxon>
        <taxon>Sar</taxon>
        <taxon>Alveolata</taxon>
        <taxon>Apicomplexa</taxon>
        <taxon>Conoidasida</taxon>
        <taxon>Coccidia</taxon>
        <taxon>Eucoccidiorida</taxon>
        <taxon>Eimeriorina</taxon>
        <taxon>Sarcocystidae</taxon>
        <taxon>Toxoplasma</taxon>
    </lineage>
</organism>
<comment type="caution">
    <text evidence="1">The sequence shown here is derived from an EMBL/GenBank/DDBJ whole genome shotgun (WGS) entry which is preliminary data.</text>
</comment>
<proteinExistence type="predicted"/>
<gene>
    <name evidence="1" type="ORF">TGRH88_019340</name>
</gene>
<name>A0A7J6KG79_TOXGO</name>
<dbReference type="AlphaFoldDB" id="A0A7J6KG79"/>
<accession>A0A7J6KG79</accession>
<evidence type="ECO:0000313" key="1">
    <source>
        <dbReference type="EMBL" id="KAF4646147.1"/>
    </source>
</evidence>
<dbReference type="EMBL" id="JAAUHK010000185">
    <property type="protein sequence ID" value="KAF4646147.1"/>
    <property type="molecule type" value="Genomic_DNA"/>
</dbReference>
<sequence length="131" mass="13921">MAGRFIRVSATLSFDEDHGNPSHFFEALLGCAGSDSPQRSSTTFRWGNRIQWREDQPREHAQDTLKGALPATGTNTAVFTSSVAFGSDSLTPFNGGGSSTPKPPSSLSILLFWGIIEGQCKSPQGSAYPGA</sequence>
<dbReference type="Proteomes" id="UP000557509">
    <property type="component" value="Unassembled WGS sequence"/>
</dbReference>
<evidence type="ECO:0000313" key="2">
    <source>
        <dbReference type="Proteomes" id="UP000557509"/>
    </source>
</evidence>